<comment type="caution">
    <text evidence="4">The sequence shown here is derived from an EMBL/GenBank/DDBJ whole genome shotgun (WGS) entry which is preliminary data.</text>
</comment>
<dbReference type="InterPro" id="IPR007621">
    <property type="entry name" value="TPM_dom"/>
</dbReference>
<dbReference type="Proteomes" id="UP001343257">
    <property type="component" value="Unassembled WGS sequence"/>
</dbReference>
<dbReference type="Gene3D" id="3.10.310.50">
    <property type="match status" value="1"/>
</dbReference>
<feature type="region of interest" description="Disordered" evidence="1">
    <location>
        <begin position="216"/>
        <end position="250"/>
    </location>
</feature>
<sequence>MLCLAVMLIGPLQTAKAAGDQPLIYDEAGLLSPEDKEELTIMAKEYGAKRDTDIIIYTTNNPEGQDVQIMTEDFYDEKAPGYDHPLGNAVILTLDFYHRETYLAGFYKAKEYLDDQRLDKIRNKITPDLSDGEYRLAFEKYIKTVYKYMGYKPGVNPDNILFNIWFQLGGAAVIGIIVVAIMASRSGGRVTVSGRTYEDKSTSGVLEHQDAYIRTTTTRRKIEKNTSSGSGGGGGTTSGGHSHSGSRGSF</sequence>
<keyword evidence="2" id="KW-0472">Membrane</keyword>
<organism evidence="4 5">
    <name type="scientific">Paenibacillus chibensis</name>
    <dbReference type="NCBI Taxonomy" id="59846"/>
    <lineage>
        <taxon>Bacteria</taxon>
        <taxon>Bacillati</taxon>
        <taxon>Bacillota</taxon>
        <taxon>Bacilli</taxon>
        <taxon>Bacillales</taxon>
        <taxon>Paenibacillaceae</taxon>
        <taxon>Paenibacillus</taxon>
    </lineage>
</organism>
<dbReference type="EMBL" id="JARTLD010000026">
    <property type="protein sequence ID" value="MED5017817.1"/>
    <property type="molecule type" value="Genomic_DNA"/>
</dbReference>
<protein>
    <submittedName>
        <fullName evidence="4">TPM domain-containing protein</fullName>
    </submittedName>
</protein>
<evidence type="ECO:0000313" key="5">
    <source>
        <dbReference type="Proteomes" id="UP001343257"/>
    </source>
</evidence>
<keyword evidence="2" id="KW-1133">Transmembrane helix</keyword>
<evidence type="ECO:0000256" key="2">
    <source>
        <dbReference type="SAM" id="Phobius"/>
    </source>
</evidence>
<evidence type="ECO:0000256" key="1">
    <source>
        <dbReference type="SAM" id="MobiDB-lite"/>
    </source>
</evidence>
<keyword evidence="5" id="KW-1185">Reference proteome</keyword>
<feature type="domain" description="TPM" evidence="3">
    <location>
        <begin position="24"/>
        <end position="147"/>
    </location>
</feature>
<evidence type="ECO:0000259" key="3">
    <source>
        <dbReference type="Pfam" id="PF04536"/>
    </source>
</evidence>
<evidence type="ECO:0000313" key="4">
    <source>
        <dbReference type="EMBL" id="MED5017817.1"/>
    </source>
</evidence>
<keyword evidence="2" id="KW-0812">Transmembrane</keyword>
<feature type="transmembrane region" description="Helical" evidence="2">
    <location>
        <begin position="164"/>
        <end position="183"/>
    </location>
</feature>
<feature type="compositionally biased region" description="Gly residues" evidence="1">
    <location>
        <begin position="229"/>
        <end position="238"/>
    </location>
</feature>
<accession>A0ABU6PTY4</accession>
<name>A0ABU6PTY4_9BACL</name>
<proteinExistence type="predicted"/>
<reference evidence="4 5" key="1">
    <citation type="submission" date="2023-03" db="EMBL/GenBank/DDBJ databases">
        <title>Bacillus Genome Sequencing.</title>
        <authorList>
            <person name="Dunlap C."/>
        </authorList>
    </citation>
    <scope>NUCLEOTIDE SEQUENCE [LARGE SCALE GENOMIC DNA]</scope>
    <source>
        <strain evidence="4 5">NRS-52</strain>
    </source>
</reference>
<dbReference type="Pfam" id="PF04536">
    <property type="entry name" value="TPM_phosphatase"/>
    <property type="match status" value="1"/>
</dbReference>
<feature type="compositionally biased region" description="Low complexity" evidence="1">
    <location>
        <begin position="239"/>
        <end position="250"/>
    </location>
</feature>
<gene>
    <name evidence="4" type="ORF">P9847_10925</name>
</gene>